<keyword evidence="2" id="KW-0067">ATP-binding</keyword>
<dbReference type="Gene3D" id="3.40.50.300">
    <property type="entry name" value="P-loop containing nucleotide triphosphate hydrolases"/>
    <property type="match status" value="1"/>
</dbReference>
<evidence type="ECO:0000256" key="2">
    <source>
        <dbReference type="ARBA" id="ARBA00022840"/>
    </source>
</evidence>
<dbReference type="GO" id="GO:0034605">
    <property type="term" value="P:cellular response to heat"/>
    <property type="evidence" value="ECO:0007669"/>
    <property type="project" value="TreeGrafter"/>
</dbReference>
<dbReference type="GO" id="GO:0005524">
    <property type="term" value="F:ATP binding"/>
    <property type="evidence" value="ECO:0007669"/>
    <property type="project" value="UniProtKB-KW"/>
</dbReference>
<sequence length="43" mass="4710">MKRPIGVFMFLGPTGVGKTYLAQSLAEFLFGDEDAIITLDMSE</sequence>
<dbReference type="InterPro" id="IPR027417">
    <property type="entry name" value="P-loop_NTPase"/>
</dbReference>
<dbReference type="PANTHER" id="PTHR11638:SF18">
    <property type="entry name" value="HEAT SHOCK PROTEIN 104"/>
    <property type="match status" value="1"/>
</dbReference>
<evidence type="ECO:0000256" key="1">
    <source>
        <dbReference type="ARBA" id="ARBA00022741"/>
    </source>
</evidence>
<dbReference type="SUPFAM" id="SSF52540">
    <property type="entry name" value="P-loop containing nucleoside triphosphate hydrolases"/>
    <property type="match status" value="1"/>
</dbReference>
<protein>
    <recommendedName>
        <fullName evidence="3">ATPase AAA-type core domain-containing protein</fullName>
    </recommendedName>
</protein>
<accession>X1RPV7</accession>
<organism evidence="4">
    <name type="scientific">marine sediment metagenome</name>
    <dbReference type="NCBI Taxonomy" id="412755"/>
    <lineage>
        <taxon>unclassified sequences</taxon>
        <taxon>metagenomes</taxon>
        <taxon>ecological metagenomes</taxon>
    </lineage>
</organism>
<reference evidence="4" key="1">
    <citation type="journal article" date="2014" name="Front. Microbiol.">
        <title>High frequency of phylogenetically diverse reductive dehalogenase-homologous genes in deep subseafloor sedimentary metagenomes.</title>
        <authorList>
            <person name="Kawai M."/>
            <person name="Futagami T."/>
            <person name="Toyoda A."/>
            <person name="Takaki Y."/>
            <person name="Nishi S."/>
            <person name="Hori S."/>
            <person name="Arai W."/>
            <person name="Tsubouchi T."/>
            <person name="Morono Y."/>
            <person name="Uchiyama I."/>
            <person name="Ito T."/>
            <person name="Fujiyama A."/>
            <person name="Inagaki F."/>
            <person name="Takami H."/>
        </authorList>
    </citation>
    <scope>NUCLEOTIDE SEQUENCE</scope>
    <source>
        <strain evidence="4">Expedition CK06-06</strain>
    </source>
</reference>
<feature type="non-terminal residue" evidence="4">
    <location>
        <position position="43"/>
    </location>
</feature>
<dbReference type="PANTHER" id="PTHR11638">
    <property type="entry name" value="ATP-DEPENDENT CLP PROTEASE"/>
    <property type="match status" value="1"/>
</dbReference>
<dbReference type="Pfam" id="PF07724">
    <property type="entry name" value="AAA_2"/>
    <property type="match status" value="1"/>
</dbReference>
<dbReference type="InterPro" id="IPR003959">
    <property type="entry name" value="ATPase_AAA_core"/>
</dbReference>
<dbReference type="EMBL" id="BARV01045449">
    <property type="protein sequence ID" value="GAI68991.1"/>
    <property type="molecule type" value="Genomic_DNA"/>
</dbReference>
<keyword evidence="1" id="KW-0547">Nucleotide-binding</keyword>
<dbReference type="GO" id="GO:0016887">
    <property type="term" value="F:ATP hydrolysis activity"/>
    <property type="evidence" value="ECO:0007669"/>
    <property type="project" value="InterPro"/>
</dbReference>
<comment type="caution">
    <text evidence="4">The sequence shown here is derived from an EMBL/GenBank/DDBJ whole genome shotgun (WGS) entry which is preliminary data.</text>
</comment>
<evidence type="ECO:0000313" key="4">
    <source>
        <dbReference type="EMBL" id="GAI68991.1"/>
    </source>
</evidence>
<name>X1RPV7_9ZZZZ</name>
<gene>
    <name evidence="4" type="ORF">S06H3_66571</name>
</gene>
<dbReference type="AlphaFoldDB" id="X1RPV7"/>
<proteinExistence type="predicted"/>
<dbReference type="InterPro" id="IPR050130">
    <property type="entry name" value="ClpA_ClpB"/>
</dbReference>
<feature type="domain" description="ATPase AAA-type core" evidence="3">
    <location>
        <begin position="3"/>
        <end position="43"/>
    </location>
</feature>
<dbReference type="GO" id="GO:0005737">
    <property type="term" value="C:cytoplasm"/>
    <property type="evidence" value="ECO:0007669"/>
    <property type="project" value="TreeGrafter"/>
</dbReference>
<evidence type="ECO:0000259" key="3">
    <source>
        <dbReference type="Pfam" id="PF07724"/>
    </source>
</evidence>